<feature type="compositionally biased region" description="Polar residues" evidence="1">
    <location>
        <begin position="131"/>
        <end position="151"/>
    </location>
</feature>
<sequence>MQPQRRAADAGAAEHLPLARVEGRAKVSTGSSSVGVPEKQHVVRETAAGVDGPCEEQMPEKLLRHDERVGAIASVVVGALGTNRGGKEKMKAPSRLPGRMTSTSIIGTKADAGMNTHTSCSSQQLCSTNVDARSAPSTDAHHNTTARSVHTTAKEKAAMSSSQRMPERHIAKQTDLNGERLANQKLHKGSSGEMPKKLQAKPRMTSSSLRVNAKTGRPLGGNSTAKDCIEPHTKENTVVHVQESYDIELKEADDAIRRLNELGLGEDISPEEYIEYFEKLPDDPVVNTYFKLDSEQMIALYLRHARYRIRFYKLSQRASRDTQNCAVDLLEKEDFSDEFLHEMEYFVKFEKDGTFDWSFHPDLCKIRDLDDYQRLVPHETGTYADWDKYRRTFHSYETELEYLRYCNELSEKLKWMEDYVLIEVPSLKWGKISTRGASQAMKIATKFSKITPSLADTAYYECVGNMRFNALWLKDMVVLYFEIWVLVAKQKKSLRSAMKEVYDLNKVSTTACKLRYALKYNCSEMETEFRTYTENVPSGATEDEAHSLIAEAVKKLARRPKFYQDYIRKKIDIAQSIGLIPVLLDVSSPTFLRRRLRLGVQALWESTASGSPRRSSYGVRHICCGVD</sequence>
<protein>
    <submittedName>
        <fullName evidence="2">Uncharacterized protein</fullName>
    </submittedName>
</protein>
<dbReference type="Proteomes" id="UP000324897">
    <property type="component" value="Chromosome 1"/>
</dbReference>
<evidence type="ECO:0000313" key="3">
    <source>
        <dbReference type="Proteomes" id="UP000324897"/>
    </source>
</evidence>
<reference evidence="2 3" key="1">
    <citation type="journal article" date="2019" name="Sci. Rep.">
        <title>A high-quality genome of Eragrostis curvula grass provides insights into Poaceae evolution and supports new strategies to enhance forage quality.</title>
        <authorList>
            <person name="Carballo J."/>
            <person name="Santos B.A.C.M."/>
            <person name="Zappacosta D."/>
            <person name="Garbus I."/>
            <person name="Selva J.P."/>
            <person name="Gallo C.A."/>
            <person name="Diaz A."/>
            <person name="Albertini E."/>
            <person name="Caccamo M."/>
            <person name="Echenique V."/>
        </authorList>
    </citation>
    <scope>NUCLEOTIDE SEQUENCE [LARGE SCALE GENOMIC DNA]</scope>
    <source>
        <strain evidence="3">cv. Victoria</strain>
        <tissue evidence="2">Leaf</tissue>
    </source>
</reference>
<dbReference type="PANTHER" id="PTHR34480:SF14">
    <property type="entry name" value="OS01G0967800 PROTEIN"/>
    <property type="match status" value="1"/>
</dbReference>
<dbReference type="PANTHER" id="PTHR34480">
    <property type="entry name" value="OS01G0967800 PROTEIN-RELATED"/>
    <property type="match status" value="1"/>
</dbReference>
<keyword evidence="3" id="KW-1185">Reference proteome</keyword>
<feature type="region of interest" description="Disordered" evidence="1">
    <location>
        <begin position="131"/>
        <end position="228"/>
    </location>
</feature>
<proteinExistence type="predicted"/>
<dbReference type="Gramene" id="TVU31489">
    <property type="protein sequence ID" value="TVU31489"/>
    <property type="gene ID" value="EJB05_23176"/>
</dbReference>
<evidence type="ECO:0000313" key="2">
    <source>
        <dbReference type="EMBL" id="TVU31489.1"/>
    </source>
</evidence>
<dbReference type="OrthoDB" id="587492at2759"/>
<dbReference type="EMBL" id="RWGY01000011">
    <property type="protein sequence ID" value="TVU31489.1"/>
    <property type="molecule type" value="Genomic_DNA"/>
</dbReference>
<evidence type="ECO:0000256" key="1">
    <source>
        <dbReference type="SAM" id="MobiDB-lite"/>
    </source>
</evidence>
<organism evidence="2 3">
    <name type="scientific">Eragrostis curvula</name>
    <name type="common">weeping love grass</name>
    <dbReference type="NCBI Taxonomy" id="38414"/>
    <lineage>
        <taxon>Eukaryota</taxon>
        <taxon>Viridiplantae</taxon>
        <taxon>Streptophyta</taxon>
        <taxon>Embryophyta</taxon>
        <taxon>Tracheophyta</taxon>
        <taxon>Spermatophyta</taxon>
        <taxon>Magnoliopsida</taxon>
        <taxon>Liliopsida</taxon>
        <taxon>Poales</taxon>
        <taxon>Poaceae</taxon>
        <taxon>PACMAD clade</taxon>
        <taxon>Chloridoideae</taxon>
        <taxon>Eragrostideae</taxon>
        <taxon>Eragrostidinae</taxon>
        <taxon>Eragrostis</taxon>
    </lineage>
</organism>
<gene>
    <name evidence="2" type="ORF">EJB05_23176</name>
</gene>
<accession>A0A5J9V5T8</accession>
<dbReference type="AlphaFoldDB" id="A0A5J9V5T8"/>
<name>A0A5J9V5T8_9POAL</name>
<comment type="caution">
    <text evidence="2">The sequence shown here is derived from an EMBL/GenBank/DDBJ whole genome shotgun (WGS) entry which is preliminary data.</text>
</comment>